<dbReference type="SMART" id="SM00640">
    <property type="entry name" value="Glyco_32"/>
    <property type="match status" value="1"/>
</dbReference>
<dbReference type="Gene3D" id="2.115.10.20">
    <property type="entry name" value="Glycosyl hydrolase domain, family 43"/>
    <property type="match status" value="1"/>
</dbReference>
<reference evidence="7" key="1">
    <citation type="submission" date="2024-07" db="EMBL/GenBank/DDBJ databases">
        <authorList>
            <person name="fu j."/>
        </authorList>
    </citation>
    <scope>NUCLEOTIDE SEQUENCE</scope>
    <source>
        <strain evidence="7">P10A9</strain>
    </source>
</reference>
<evidence type="ECO:0000313" key="7">
    <source>
        <dbReference type="EMBL" id="XDP44512.1"/>
    </source>
</evidence>
<evidence type="ECO:0000256" key="5">
    <source>
        <dbReference type="SAM" id="MobiDB-lite"/>
    </source>
</evidence>
<keyword evidence="4" id="KW-0326">Glycosidase</keyword>
<dbReference type="SUPFAM" id="SSF75005">
    <property type="entry name" value="Arabinanase/levansucrase/invertase"/>
    <property type="match status" value="1"/>
</dbReference>
<dbReference type="EC" id="3.2.1.26" evidence="2"/>
<protein>
    <recommendedName>
        <fullName evidence="2">beta-fructofuranosidase</fullName>
        <ecNumber evidence="2">3.2.1.26</ecNumber>
    </recommendedName>
</protein>
<accession>A0AB39L0K2</accession>
<dbReference type="Pfam" id="PF00251">
    <property type="entry name" value="Glyco_hydro_32N"/>
    <property type="match status" value="1"/>
</dbReference>
<dbReference type="InterPro" id="IPR013148">
    <property type="entry name" value="Glyco_hydro_32_N"/>
</dbReference>
<sequence length="467" mass="49184">MTSVHPAPVTVAPVQASMAASAAHPDRSFPRLHPRPDQGWVNDPNGVAFADGRWHVFFQYNPESARHHRIHWGHMSSADLVCWDAHPVALAPQEGGPDAYGCWTGVVTHDAGVPTAVYSGVVDGSGRSQVVLARGSVDLEAWTQDGTVAAGMPADPRVVAVRDPFVFEFAGRRWALQGAGLDSGHAALLLYGADDLSAWEYHGVWLTSEDPVAAGLPEANIWECPQLVHSGDSWAAVVSLWRDDQLTGVGHLVGSLAQDPATGLPVFSHRATGLTDLGSSFYAPQAVQVPASAGAPKRVLVWGWAKEAAPAGVRGRSQEDCDAVGWSGALTFPRELAVRGDAVEVRPASELAALRAAEIAPVTGSVHDGGTHLPLPDQAEAVLTGSGAVRLVLGAAGDPLGEQLVWEGELAAGDEVRVLLDASIIEVYRAGGVPTTLRAYPRGEETYWLDLGPGVALRAWRLAVPGK</sequence>
<evidence type="ECO:0000256" key="2">
    <source>
        <dbReference type="ARBA" id="ARBA00012758"/>
    </source>
</evidence>
<dbReference type="PANTHER" id="PTHR43101">
    <property type="entry name" value="BETA-FRUCTOSIDASE"/>
    <property type="match status" value="1"/>
</dbReference>
<dbReference type="RefSeq" id="WP_369045203.1">
    <property type="nucleotide sequence ID" value="NZ_CP163302.1"/>
</dbReference>
<dbReference type="InterPro" id="IPR023296">
    <property type="entry name" value="Glyco_hydro_beta-prop_sf"/>
</dbReference>
<dbReference type="CDD" id="cd08996">
    <property type="entry name" value="GH32_FFase"/>
    <property type="match status" value="1"/>
</dbReference>
<proteinExistence type="inferred from homology"/>
<dbReference type="PROSITE" id="PS00609">
    <property type="entry name" value="GLYCOSYL_HYDROL_F32"/>
    <property type="match status" value="1"/>
</dbReference>
<dbReference type="PANTHER" id="PTHR43101:SF1">
    <property type="entry name" value="BETA-FRUCTOSIDASE"/>
    <property type="match status" value="1"/>
</dbReference>
<dbReference type="InterPro" id="IPR051214">
    <property type="entry name" value="GH32_Enzymes"/>
</dbReference>
<dbReference type="InterPro" id="IPR018053">
    <property type="entry name" value="Glyco_hydro_32_AS"/>
</dbReference>
<name>A0AB39L0K2_9MICC</name>
<gene>
    <name evidence="7" type="ORF">AB5L97_14705</name>
</gene>
<comment type="similarity">
    <text evidence="1">Belongs to the glycosyl hydrolase 32 family.</text>
</comment>
<dbReference type="EMBL" id="CP163302">
    <property type="protein sequence ID" value="XDP44512.1"/>
    <property type="molecule type" value="Genomic_DNA"/>
</dbReference>
<feature type="region of interest" description="Disordered" evidence="5">
    <location>
        <begin position="16"/>
        <end position="37"/>
    </location>
</feature>
<feature type="domain" description="Glycosyl hydrolase family 32 N-terminal" evidence="6">
    <location>
        <begin position="33"/>
        <end position="340"/>
    </location>
</feature>
<organism evidence="7">
    <name type="scientific">Sinomonas puerhi</name>
    <dbReference type="NCBI Taxonomy" id="3238584"/>
    <lineage>
        <taxon>Bacteria</taxon>
        <taxon>Bacillati</taxon>
        <taxon>Actinomycetota</taxon>
        <taxon>Actinomycetes</taxon>
        <taxon>Micrococcales</taxon>
        <taxon>Micrococcaceae</taxon>
        <taxon>Sinomonas</taxon>
    </lineage>
</organism>
<evidence type="ECO:0000256" key="4">
    <source>
        <dbReference type="ARBA" id="ARBA00023295"/>
    </source>
</evidence>
<dbReference type="GO" id="GO:0004564">
    <property type="term" value="F:beta-fructofuranosidase activity"/>
    <property type="evidence" value="ECO:0007669"/>
    <property type="project" value="UniProtKB-EC"/>
</dbReference>
<evidence type="ECO:0000256" key="3">
    <source>
        <dbReference type="ARBA" id="ARBA00022801"/>
    </source>
</evidence>
<keyword evidence="3 7" id="KW-0378">Hydrolase</keyword>
<dbReference type="GO" id="GO:0005975">
    <property type="term" value="P:carbohydrate metabolic process"/>
    <property type="evidence" value="ECO:0007669"/>
    <property type="project" value="InterPro"/>
</dbReference>
<dbReference type="InterPro" id="IPR001362">
    <property type="entry name" value="Glyco_hydro_32"/>
</dbReference>
<evidence type="ECO:0000259" key="6">
    <source>
        <dbReference type="Pfam" id="PF00251"/>
    </source>
</evidence>
<dbReference type="AlphaFoldDB" id="A0AB39L0K2"/>
<dbReference type="KEGG" id="spue:AB5L97_14705"/>
<evidence type="ECO:0000256" key="1">
    <source>
        <dbReference type="ARBA" id="ARBA00009902"/>
    </source>
</evidence>